<evidence type="ECO:0000256" key="4">
    <source>
        <dbReference type="ARBA" id="ARBA00023284"/>
    </source>
</evidence>
<reference evidence="7 8" key="1">
    <citation type="submission" date="2018-10" db="EMBL/GenBank/DDBJ databases">
        <title>Sphingobacterium sp. M05W1-28.</title>
        <authorList>
            <person name="Cai H."/>
        </authorList>
    </citation>
    <scope>NUCLEOTIDE SEQUENCE [LARGE SCALE GENOMIC DNA]</scope>
    <source>
        <strain evidence="7 8">M05W1-28</strain>
    </source>
</reference>
<sequence>MKTPFLCLLLLFPVLGIAQDHYSITGKVEQLEDGSKLFLVYNSDGVSYVDSTETKAGHFAFKGRLSYPIYSALYLNKNPYVTKLQPREKLDYFRFYLEAADIVMNAKDSLKNIVLSGSKLNLENEEFQRMKKGLDGKFDALNKEFSKLPVEQQKDSVLFAHFVDREKLLMDENYSTHLAFAKKHPNSYLSVISLSFVASQEKFAEAVESAFERLSPGLKESPLGRIIPLQLASLAKTKIGEIAPDLALKSPDGKTIKISDFLGKYLLIDFWASWCGPCRAENPNLVEAYKKYHDNGFEILGISLDDAARKEAWIKAIKEDKLPWSQVSDLGGWDSIAAKLYGINSIPASFLLGPDGKIIARNLRGEDLQNKLKTIFTLQAIK</sequence>
<evidence type="ECO:0000256" key="3">
    <source>
        <dbReference type="ARBA" id="ARBA00023157"/>
    </source>
</evidence>
<evidence type="ECO:0000259" key="6">
    <source>
        <dbReference type="PROSITE" id="PS51352"/>
    </source>
</evidence>
<keyword evidence="4" id="KW-0676">Redox-active center</keyword>
<comment type="subcellular location">
    <subcellularLocation>
        <location evidence="1">Cell envelope</location>
    </subcellularLocation>
</comment>
<dbReference type="PROSITE" id="PS51352">
    <property type="entry name" value="THIOREDOXIN_2"/>
    <property type="match status" value="1"/>
</dbReference>
<dbReference type="GO" id="GO:0016491">
    <property type="term" value="F:oxidoreductase activity"/>
    <property type="evidence" value="ECO:0007669"/>
    <property type="project" value="InterPro"/>
</dbReference>
<keyword evidence="3" id="KW-1015">Disulfide bond</keyword>
<dbReference type="Pfam" id="PF00578">
    <property type="entry name" value="AhpC-TSA"/>
    <property type="match status" value="1"/>
</dbReference>
<proteinExistence type="predicted"/>
<dbReference type="GO" id="GO:0017004">
    <property type="term" value="P:cytochrome complex assembly"/>
    <property type="evidence" value="ECO:0007669"/>
    <property type="project" value="UniProtKB-KW"/>
</dbReference>
<keyword evidence="2" id="KW-0201">Cytochrome c-type biogenesis</keyword>
<dbReference type="GO" id="GO:0030313">
    <property type="term" value="C:cell envelope"/>
    <property type="evidence" value="ECO:0007669"/>
    <property type="project" value="UniProtKB-SubCell"/>
</dbReference>
<dbReference type="RefSeq" id="WP_121126088.1">
    <property type="nucleotide sequence ID" value="NZ_RBWS01000017.1"/>
</dbReference>
<dbReference type="InterPro" id="IPR036249">
    <property type="entry name" value="Thioredoxin-like_sf"/>
</dbReference>
<dbReference type="Proteomes" id="UP000282423">
    <property type="component" value="Unassembled WGS sequence"/>
</dbReference>
<dbReference type="InterPro" id="IPR013766">
    <property type="entry name" value="Thioredoxin_domain"/>
</dbReference>
<feature type="signal peptide" evidence="5">
    <location>
        <begin position="1"/>
        <end position="18"/>
    </location>
</feature>
<keyword evidence="8" id="KW-1185">Reference proteome</keyword>
<dbReference type="Pfam" id="PF14289">
    <property type="entry name" value="DUF4369"/>
    <property type="match status" value="1"/>
</dbReference>
<dbReference type="Gene3D" id="3.40.30.10">
    <property type="entry name" value="Glutaredoxin"/>
    <property type="match status" value="1"/>
</dbReference>
<feature type="domain" description="Thioredoxin" evidence="6">
    <location>
        <begin position="237"/>
        <end position="382"/>
    </location>
</feature>
<name>A0A420VTG2_9SPHI</name>
<evidence type="ECO:0000256" key="2">
    <source>
        <dbReference type="ARBA" id="ARBA00022748"/>
    </source>
</evidence>
<dbReference type="InterPro" id="IPR025380">
    <property type="entry name" value="DUF4369"/>
</dbReference>
<evidence type="ECO:0000256" key="5">
    <source>
        <dbReference type="SAM" id="SignalP"/>
    </source>
</evidence>
<gene>
    <name evidence="7" type="ORF">D7322_20430</name>
</gene>
<dbReference type="EMBL" id="RBWS01000017">
    <property type="protein sequence ID" value="RKO69640.1"/>
    <property type="molecule type" value="Genomic_DNA"/>
</dbReference>
<evidence type="ECO:0000256" key="1">
    <source>
        <dbReference type="ARBA" id="ARBA00004196"/>
    </source>
</evidence>
<keyword evidence="5" id="KW-0732">Signal</keyword>
<protein>
    <submittedName>
        <fullName evidence="7">DUF4369 domain-containing protein</fullName>
    </submittedName>
</protein>
<dbReference type="PANTHER" id="PTHR42852:SF6">
    <property type="entry name" value="THIOL:DISULFIDE INTERCHANGE PROTEIN DSBE"/>
    <property type="match status" value="1"/>
</dbReference>
<evidence type="ECO:0000313" key="8">
    <source>
        <dbReference type="Proteomes" id="UP000282423"/>
    </source>
</evidence>
<accession>A0A420VTG2</accession>
<dbReference type="PANTHER" id="PTHR42852">
    <property type="entry name" value="THIOL:DISULFIDE INTERCHANGE PROTEIN DSBE"/>
    <property type="match status" value="1"/>
</dbReference>
<organism evidence="7 8">
    <name type="scientific">Sphingobacterium puteale</name>
    <dbReference type="NCBI Taxonomy" id="2420510"/>
    <lineage>
        <taxon>Bacteria</taxon>
        <taxon>Pseudomonadati</taxon>
        <taxon>Bacteroidota</taxon>
        <taxon>Sphingobacteriia</taxon>
        <taxon>Sphingobacteriales</taxon>
        <taxon>Sphingobacteriaceae</taxon>
        <taxon>Sphingobacterium</taxon>
    </lineage>
</organism>
<comment type="caution">
    <text evidence="7">The sequence shown here is derived from an EMBL/GenBank/DDBJ whole genome shotgun (WGS) entry which is preliminary data.</text>
</comment>
<dbReference type="InterPro" id="IPR017937">
    <property type="entry name" value="Thioredoxin_CS"/>
</dbReference>
<dbReference type="SUPFAM" id="SSF52833">
    <property type="entry name" value="Thioredoxin-like"/>
    <property type="match status" value="1"/>
</dbReference>
<dbReference type="CDD" id="cd02966">
    <property type="entry name" value="TlpA_like_family"/>
    <property type="match status" value="1"/>
</dbReference>
<dbReference type="OrthoDB" id="750178at2"/>
<dbReference type="GO" id="GO:0016209">
    <property type="term" value="F:antioxidant activity"/>
    <property type="evidence" value="ECO:0007669"/>
    <property type="project" value="InterPro"/>
</dbReference>
<dbReference type="AlphaFoldDB" id="A0A420VTG2"/>
<feature type="chain" id="PRO_5019199276" evidence="5">
    <location>
        <begin position="19"/>
        <end position="382"/>
    </location>
</feature>
<evidence type="ECO:0000313" key="7">
    <source>
        <dbReference type="EMBL" id="RKO69640.1"/>
    </source>
</evidence>
<dbReference type="InterPro" id="IPR000866">
    <property type="entry name" value="AhpC/TSA"/>
</dbReference>
<dbReference type="PROSITE" id="PS00194">
    <property type="entry name" value="THIOREDOXIN_1"/>
    <property type="match status" value="1"/>
</dbReference>
<dbReference type="InterPro" id="IPR050553">
    <property type="entry name" value="Thioredoxin_ResA/DsbE_sf"/>
</dbReference>